<reference evidence="2 3" key="1">
    <citation type="journal article" date="2019" name="Sci. Rep.">
        <title>Orb-weaving spider Araneus ventricosus genome elucidates the spidroin gene catalogue.</title>
        <authorList>
            <person name="Kono N."/>
            <person name="Nakamura H."/>
            <person name="Ohtoshi R."/>
            <person name="Moran D.A.P."/>
            <person name="Shinohara A."/>
            <person name="Yoshida Y."/>
            <person name="Fujiwara M."/>
            <person name="Mori M."/>
            <person name="Tomita M."/>
            <person name="Arakawa K."/>
        </authorList>
    </citation>
    <scope>NUCLEOTIDE SEQUENCE [LARGE SCALE GENOMIC DNA]</scope>
</reference>
<dbReference type="EMBL" id="BGPR01228995">
    <property type="protein sequence ID" value="GBL68214.1"/>
    <property type="molecule type" value="Genomic_DNA"/>
</dbReference>
<feature type="compositionally biased region" description="Acidic residues" evidence="1">
    <location>
        <begin position="37"/>
        <end position="46"/>
    </location>
</feature>
<feature type="region of interest" description="Disordered" evidence="1">
    <location>
        <begin position="1"/>
        <end position="47"/>
    </location>
</feature>
<evidence type="ECO:0000313" key="2">
    <source>
        <dbReference type="EMBL" id="GBL68214.1"/>
    </source>
</evidence>
<sequence length="155" mass="17465">DNEQLITDDNSYSGSDSESEISLNDSGSYESSFSDFSSDEETESSDDLTQVRNFCELDITNPPSPPPRFPFTANPAVHLNIDLSNGTLQFLDIFFDDNLLEIIVSETNKYADRTIRNSNLRRKSRAKKMGTNNEERNSSVSCFEYFARNCEKAGC</sequence>
<accession>A0A4Y1ZU23</accession>
<organism evidence="2 3">
    <name type="scientific">Araneus ventricosus</name>
    <name type="common">Orbweaver spider</name>
    <name type="synonym">Epeira ventricosa</name>
    <dbReference type="NCBI Taxonomy" id="182803"/>
    <lineage>
        <taxon>Eukaryota</taxon>
        <taxon>Metazoa</taxon>
        <taxon>Ecdysozoa</taxon>
        <taxon>Arthropoda</taxon>
        <taxon>Chelicerata</taxon>
        <taxon>Arachnida</taxon>
        <taxon>Araneae</taxon>
        <taxon>Araneomorphae</taxon>
        <taxon>Entelegynae</taxon>
        <taxon>Araneoidea</taxon>
        <taxon>Araneidae</taxon>
        <taxon>Araneus</taxon>
    </lineage>
</organism>
<protein>
    <recommendedName>
        <fullName evidence="4">PiggyBac transposable element-derived protein domain-containing protein</fullName>
    </recommendedName>
</protein>
<comment type="caution">
    <text evidence="2">The sequence shown here is derived from an EMBL/GenBank/DDBJ whole genome shotgun (WGS) entry which is preliminary data.</text>
</comment>
<evidence type="ECO:0008006" key="4">
    <source>
        <dbReference type="Google" id="ProtNLM"/>
    </source>
</evidence>
<proteinExistence type="predicted"/>
<keyword evidence="3" id="KW-1185">Reference proteome</keyword>
<dbReference type="AlphaFoldDB" id="A0A4Y1ZU23"/>
<evidence type="ECO:0000313" key="3">
    <source>
        <dbReference type="Proteomes" id="UP000499080"/>
    </source>
</evidence>
<feature type="non-terminal residue" evidence="2">
    <location>
        <position position="1"/>
    </location>
</feature>
<dbReference type="OrthoDB" id="6463597at2759"/>
<feature type="compositionally biased region" description="Low complexity" evidence="1">
    <location>
        <begin position="8"/>
        <end position="36"/>
    </location>
</feature>
<dbReference type="Proteomes" id="UP000499080">
    <property type="component" value="Unassembled WGS sequence"/>
</dbReference>
<name>A0A4Y1ZU23_ARAVE</name>
<gene>
    <name evidence="2" type="ORF">AVEN_12074_1</name>
</gene>
<evidence type="ECO:0000256" key="1">
    <source>
        <dbReference type="SAM" id="MobiDB-lite"/>
    </source>
</evidence>